<name>A0ABY3SQH1_9BACL</name>
<evidence type="ECO:0000313" key="2">
    <source>
        <dbReference type="Proteomes" id="UP001649230"/>
    </source>
</evidence>
<dbReference type="Pfam" id="PF06089">
    <property type="entry name" value="Asparaginase_II"/>
    <property type="match status" value="1"/>
</dbReference>
<evidence type="ECO:0000313" key="1">
    <source>
        <dbReference type="EMBL" id="UJF36307.1"/>
    </source>
</evidence>
<dbReference type="PANTHER" id="PTHR42110:SF1">
    <property type="entry name" value="L-ASPARAGINASE, PUTATIVE (AFU_ORTHOLOGUE AFUA_3G11890)-RELATED"/>
    <property type="match status" value="1"/>
</dbReference>
<sequence>MSKALVRVYRGPLTESIHRIHLAVVNSKGSLLHEAGDPFLRTFARSTAKLIQALPVLESGAAAHFGLSQAEIALCCASHNGEAQHADLAQSILAKIGLSHTHLQCGVHEPYHTPTAQEMRRRGIQPTSLHNNCSGKHSGMLTLAAYLQAPVDTYMDVNHPVQKFMLEAVSDLSDVSQEEMILGTDGCGVPVFGMTIDRLAVAFARLGQPDGLAAERASACRQIIDSVRKNPECLAGDDRFDTQLIRATQGRIVGKMGAEGVFALTIPIEGIGFAVKVEDGNQRALYPAVVEALHQLSLLSAAEVAALAEFHTPVQRNWQGTEVGRIEPDFSL</sequence>
<dbReference type="Proteomes" id="UP001649230">
    <property type="component" value="Chromosome"/>
</dbReference>
<proteinExistence type="predicted"/>
<keyword evidence="2" id="KW-1185">Reference proteome</keyword>
<reference evidence="1 2" key="1">
    <citation type="journal article" date="2024" name="Int. J. Syst. Evol. Microbiol.">
        <title>Paenibacillus hexagrammi sp. nov., a novel bacterium isolated from the gut content of Hexagrammos agrammus.</title>
        <authorList>
            <person name="Jung H.K."/>
            <person name="Kim D.G."/>
            <person name="Zin H."/>
            <person name="Park J."/>
            <person name="Jung H."/>
            <person name="Kim Y.O."/>
            <person name="Kong H.J."/>
            <person name="Kim J.W."/>
            <person name="Kim Y.S."/>
        </authorList>
    </citation>
    <scope>NUCLEOTIDE SEQUENCE [LARGE SCALE GENOMIC DNA]</scope>
    <source>
        <strain evidence="1 2">YPD9-1</strain>
    </source>
</reference>
<accession>A0ABY3SQH1</accession>
<dbReference type="InterPro" id="IPR010349">
    <property type="entry name" value="Asparaginase_II"/>
</dbReference>
<protein>
    <submittedName>
        <fullName evidence="1">Asparaginase</fullName>
    </submittedName>
</protein>
<gene>
    <name evidence="1" type="ORF">L0M14_09195</name>
</gene>
<organism evidence="1 2">
    <name type="scientific">Paenibacillus hexagrammi</name>
    <dbReference type="NCBI Taxonomy" id="2908839"/>
    <lineage>
        <taxon>Bacteria</taxon>
        <taxon>Bacillati</taxon>
        <taxon>Bacillota</taxon>
        <taxon>Bacilli</taxon>
        <taxon>Bacillales</taxon>
        <taxon>Paenibacillaceae</taxon>
        <taxon>Paenibacillus</taxon>
    </lineage>
</organism>
<dbReference type="EMBL" id="CP090978">
    <property type="protein sequence ID" value="UJF36307.1"/>
    <property type="molecule type" value="Genomic_DNA"/>
</dbReference>
<dbReference type="PANTHER" id="PTHR42110">
    <property type="entry name" value="L-ASPARAGINASE, PUTATIVE (AFU_ORTHOLOGUE AFUA_3G11890)-RELATED"/>
    <property type="match status" value="1"/>
</dbReference>